<dbReference type="Pfam" id="PF25669">
    <property type="entry name" value="SMP_MUG190-like"/>
    <property type="match status" value="1"/>
</dbReference>
<dbReference type="GO" id="GO:0005789">
    <property type="term" value="C:endoplasmic reticulum membrane"/>
    <property type="evidence" value="ECO:0007669"/>
    <property type="project" value="UniProtKB-SubCell"/>
</dbReference>
<keyword evidence="6" id="KW-0256">Endoplasmic reticulum</keyword>
<evidence type="ECO:0000256" key="6">
    <source>
        <dbReference type="ARBA" id="ARBA00022824"/>
    </source>
</evidence>
<keyword evidence="7 12" id="KW-1133">Transmembrane helix</keyword>
<evidence type="ECO:0000256" key="9">
    <source>
        <dbReference type="ARBA" id="ARBA00023121"/>
    </source>
</evidence>
<keyword evidence="8" id="KW-0445">Lipid transport</keyword>
<feature type="compositionally biased region" description="Basic and acidic residues" evidence="11">
    <location>
        <begin position="79"/>
        <end position="92"/>
    </location>
</feature>
<feature type="domain" description="C2" evidence="13">
    <location>
        <begin position="410"/>
        <end position="536"/>
    </location>
</feature>
<feature type="transmembrane region" description="Helical" evidence="12">
    <location>
        <begin position="172"/>
        <end position="189"/>
    </location>
</feature>
<evidence type="ECO:0000256" key="4">
    <source>
        <dbReference type="ARBA" id="ARBA00022692"/>
    </source>
</evidence>
<keyword evidence="4 12" id="KW-0812">Transmembrane</keyword>
<keyword evidence="16" id="KW-1185">Reference proteome</keyword>
<dbReference type="PROSITE" id="PS51847">
    <property type="entry name" value="SMP"/>
    <property type="match status" value="1"/>
</dbReference>
<feature type="compositionally biased region" description="Low complexity" evidence="11">
    <location>
        <begin position="901"/>
        <end position="916"/>
    </location>
</feature>
<feature type="domain" description="C2" evidence="13">
    <location>
        <begin position="694"/>
        <end position="813"/>
    </location>
</feature>
<comment type="caution">
    <text evidence="15">The sequence shown here is derived from an EMBL/GenBank/DDBJ whole genome shotgun (WGS) entry which is preliminary data.</text>
</comment>
<feature type="region of interest" description="Disordered" evidence="11">
    <location>
        <begin position="861"/>
        <end position="923"/>
    </location>
</feature>
<gene>
    <name evidence="15" type="ORF">FB45DRAFT_990568</name>
</gene>
<dbReference type="Pfam" id="PF00168">
    <property type="entry name" value="C2"/>
    <property type="match status" value="5"/>
</dbReference>
<feature type="domain" description="C2" evidence="13">
    <location>
        <begin position="551"/>
        <end position="673"/>
    </location>
</feature>
<dbReference type="Gene3D" id="2.60.40.150">
    <property type="entry name" value="C2 domain"/>
    <property type="match status" value="5"/>
</dbReference>
<evidence type="ECO:0000259" key="14">
    <source>
        <dbReference type="PROSITE" id="PS51847"/>
    </source>
</evidence>
<dbReference type="InterPro" id="IPR000008">
    <property type="entry name" value="C2_dom"/>
</dbReference>
<dbReference type="InterPro" id="IPR035892">
    <property type="entry name" value="C2_domain_sf"/>
</dbReference>
<dbReference type="GO" id="GO:0008289">
    <property type="term" value="F:lipid binding"/>
    <property type="evidence" value="ECO:0007669"/>
    <property type="project" value="UniProtKB-KW"/>
</dbReference>
<keyword evidence="9" id="KW-0446">Lipid-binding</keyword>
<feature type="domain" description="SMP-LTD" evidence="14">
    <location>
        <begin position="214"/>
        <end position="419"/>
    </location>
</feature>
<keyword evidence="5" id="KW-0677">Repeat</keyword>
<dbReference type="InterPro" id="IPR052455">
    <property type="entry name" value="Tricalbin_domain"/>
</dbReference>
<dbReference type="Proteomes" id="UP001221142">
    <property type="component" value="Unassembled WGS sequence"/>
</dbReference>
<dbReference type="CDD" id="cd04040">
    <property type="entry name" value="C2D_Tricalbin-like"/>
    <property type="match status" value="1"/>
</dbReference>
<dbReference type="InterPro" id="IPR017147">
    <property type="entry name" value="Tricalbin"/>
</dbReference>
<evidence type="ECO:0000313" key="15">
    <source>
        <dbReference type="EMBL" id="KAJ7630583.1"/>
    </source>
</evidence>
<evidence type="ECO:0000256" key="3">
    <source>
        <dbReference type="ARBA" id="ARBA00022553"/>
    </source>
</evidence>
<dbReference type="InterPro" id="IPR031468">
    <property type="entry name" value="SMP_LBD"/>
</dbReference>
<feature type="region of interest" description="Disordered" evidence="11">
    <location>
        <begin position="22"/>
        <end position="100"/>
    </location>
</feature>
<dbReference type="PANTHER" id="PTHR46980:SF2">
    <property type="entry name" value="TRICALBIN-1-RELATED"/>
    <property type="match status" value="1"/>
</dbReference>
<dbReference type="GO" id="GO:0061817">
    <property type="term" value="P:endoplasmic reticulum-plasma membrane tethering"/>
    <property type="evidence" value="ECO:0007669"/>
    <property type="project" value="InterPro"/>
</dbReference>
<feature type="domain" description="C2" evidence="13">
    <location>
        <begin position="1268"/>
        <end position="1382"/>
    </location>
</feature>
<dbReference type="PANTHER" id="PTHR46980">
    <property type="entry name" value="TRICALBIN-1-RELATED"/>
    <property type="match status" value="1"/>
</dbReference>
<dbReference type="SUPFAM" id="SSF49562">
    <property type="entry name" value="C2 domain (Calcium/lipid-binding domain, CaLB)"/>
    <property type="match status" value="5"/>
</dbReference>
<dbReference type="EMBL" id="JARKIF010000009">
    <property type="protein sequence ID" value="KAJ7630583.1"/>
    <property type="molecule type" value="Genomic_DNA"/>
</dbReference>
<dbReference type="CDD" id="cd04052">
    <property type="entry name" value="C2B_Tricalbin-like"/>
    <property type="match status" value="1"/>
</dbReference>
<evidence type="ECO:0000313" key="16">
    <source>
        <dbReference type="Proteomes" id="UP001221142"/>
    </source>
</evidence>
<dbReference type="InterPro" id="IPR037761">
    <property type="entry name" value="C2A_Tricalbin"/>
</dbReference>
<protein>
    <submittedName>
        <fullName evidence="15">C2 domain-containing protein</fullName>
    </submittedName>
</protein>
<evidence type="ECO:0000256" key="1">
    <source>
        <dbReference type="ARBA" id="ARBA00004586"/>
    </source>
</evidence>
<feature type="transmembrane region" description="Helical" evidence="12">
    <location>
        <begin position="148"/>
        <end position="166"/>
    </location>
</feature>
<comment type="subcellular location">
    <subcellularLocation>
        <location evidence="1">Endoplasmic reticulum membrane</location>
    </subcellularLocation>
</comment>
<dbReference type="Pfam" id="PF24920">
    <property type="entry name" value="C2_TCB1"/>
    <property type="match status" value="1"/>
</dbReference>
<dbReference type="GO" id="GO:0071944">
    <property type="term" value="C:cell periphery"/>
    <property type="evidence" value="ECO:0007669"/>
    <property type="project" value="UniProtKB-ARBA"/>
</dbReference>
<dbReference type="SMART" id="SM00239">
    <property type="entry name" value="C2"/>
    <property type="match status" value="5"/>
</dbReference>
<dbReference type="InterPro" id="IPR056910">
    <property type="entry name" value="TCB1-3_C2"/>
</dbReference>
<dbReference type="InterPro" id="IPR037765">
    <property type="entry name" value="C2B_Tricalbin"/>
</dbReference>
<evidence type="ECO:0000256" key="12">
    <source>
        <dbReference type="SAM" id="Phobius"/>
    </source>
</evidence>
<dbReference type="PIRSF" id="PIRSF037232">
    <property type="entry name" value="Tricalbin"/>
    <property type="match status" value="1"/>
</dbReference>
<proteinExistence type="predicted"/>
<dbReference type="CDD" id="cd04044">
    <property type="entry name" value="C2A_Tricalbin-like"/>
    <property type="match status" value="1"/>
</dbReference>
<dbReference type="GO" id="GO:0006869">
    <property type="term" value="P:lipid transport"/>
    <property type="evidence" value="ECO:0007669"/>
    <property type="project" value="UniProtKB-KW"/>
</dbReference>
<evidence type="ECO:0000256" key="5">
    <source>
        <dbReference type="ARBA" id="ARBA00022737"/>
    </source>
</evidence>
<evidence type="ECO:0000256" key="8">
    <source>
        <dbReference type="ARBA" id="ARBA00023055"/>
    </source>
</evidence>
<dbReference type="CDD" id="cd04045">
    <property type="entry name" value="C2C_Tricalbin-like"/>
    <property type="match status" value="1"/>
</dbReference>
<accession>A0AAD7FNJ3</accession>
<keyword evidence="3" id="KW-0597">Phosphoprotein</keyword>
<keyword evidence="10 12" id="KW-0472">Membrane</keyword>
<dbReference type="CDD" id="cd00030">
    <property type="entry name" value="C2"/>
    <property type="match status" value="1"/>
</dbReference>
<dbReference type="CDD" id="cd21678">
    <property type="entry name" value="SMP_TCB"/>
    <property type="match status" value="1"/>
</dbReference>
<name>A0AAD7FNJ3_9AGAR</name>
<keyword evidence="2" id="KW-0813">Transport</keyword>
<organism evidence="15 16">
    <name type="scientific">Roridomyces roridus</name>
    <dbReference type="NCBI Taxonomy" id="1738132"/>
    <lineage>
        <taxon>Eukaryota</taxon>
        <taxon>Fungi</taxon>
        <taxon>Dikarya</taxon>
        <taxon>Basidiomycota</taxon>
        <taxon>Agaricomycotina</taxon>
        <taxon>Agaricomycetes</taxon>
        <taxon>Agaricomycetidae</taxon>
        <taxon>Agaricales</taxon>
        <taxon>Marasmiineae</taxon>
        <taxon>Mycenaceae</taxon>
        <taxon>Roridomyces</taxon>
    </lineage>
</organism>
<reference evidence="15" key="1">
    <citation type="submission" date="2023-03" db="EMBL/GenBank/DDBJ databases">
        <title>Massive genome expansion in bonnet fungi (Mycena s.s.) driven by repeated elements and novel gene families across ecological guilds.</title>
        <authorList>
            <consortium name="Lawrence Berkeley National Laboratory"/>
            <person name="Harder C.B."/>
            <person name="Miyauchi S."/>
            <person name="Viragh M."/>
            <person name="Kuo A."/>
            <person name="Thoen E."/>
            <person name="Andreopoulos B."/>
            <person name="Lu D."/>
            <person name="Skrede I."/>
            <person name="Drula E."/>
            <person name="Henrissat B."/>
            <person name="Morin E."/>
            <person name="Kohler A."/>
            <person name="Barry K."/>
            <person name="LaButti K."/>
            <person name="Morin E."/>
            <person name="Salamov A."/>
            <person name="Lipzen A."/>
            <person name="Mereny Z."/>
            <person name="Hegedus B."/>
            <person name="Baldrian P."/>
            <person name="Stursova M."/>
            <person name="Weitz H."/>
            <person name="Taylor A."/>
            <person name="Grigoriev I.V."/>
            <person name="Nagy L.G."/>
            <person name="Martin F."/>
            <person name="Kauserud H."/>
        </authorList>
    </citation>
    <scope>NUCLEOTIDE SEQUENCE</scope>
    <source>
        <strain evidence="15">9284</strain>
    </source>
</reference>
<evidence type="ECO:0000256" key="2">
    <source>
        <dbReference type="ARBA" id="ARBA00022448"/>
    </source>
</evidence>
<sequence>MAASGDAYKEANALMHDGNGRAVVHTFDPDAPPEQKGAAAGKARDQLKSVNETGPSAKELTIETGKSSVVPTINVEDMDSPKETDEAVHDDTPQPPGALASPLASDIPDWYLVGWRQASGIDAAPLTDPEVQDKNILHMFLGEQFYGAWYHNAALIVFAVFASHFLTRFNFGWGWLFILLAACCTYYTTSIERVRSRSRDDIQRELVKTRLMSEHESADWINNFLDRFWLIYEPVLSATVVASVDQILSVNTPAFLDSLRLTQFTLGTKAPRIDKVRTFPKTPDDVIMMDWGISFTPNDISDLTPRQAANKVNPKVVLSVRVGKGLAAASMPILVEDITFSGLMRIRMKLMSNFPHIQIVDICFLEKPVIDYVLKPIGGDTFGFDIGNIPGLSSFIREMTHSTLAPMMYDPNVFTLNLEQLLSGAPLDTAIGVLQVTIESARGIKGTKIGGGTPDPYISLSLNNREELAITKYKMDTYNPSWMETKFLLVSSLTESLVLSLYDYNDHRKNALLSSTSFELAPLAEDAIREGIEAPLLKDGKERGILRYGVSFYPVIKAEEGKEVPDTSVGIVRLTIHQAKELDQTKSISGDLNPLAKVYLGDKEVFATRRFKHTNAPVWEQAYEFLCADKAASVIMVKVIDDRDFLKDPVVGYMSIKVEDLLESKNIAGRDWFPLSNCKSGKIRLSAEWKPLNMAGSLHGADHYSPPIGVVRLHLDRATDVKNVEATLGGKSDPYVQVLVNNVVKARTEVINNNLSPTWDQIVYIPVHSLRETMLLECMDYQHLTKDRSLGSVELRIGDLARECDDRVYPYESTGKKTVADAIRLDKSGSYKGQLFYSAEFVPAMALEGVKFDAQGNEIQRATEGMEDPDGKEVRRSSTSTNGSVPLVPTIVEPHESVPNSPTSPKSPESAKSPAETQPEEPKGVKLGLDELLTHQSGVIVFNVISGNLSRKARLEVLLDDGYWPAFSTVRARSNNAQWETVGEGFVKELDFGRVWLRLNEADEGEKDHIIGEWKGDAKVFLQSTLEAAQQFTLLSEERPAGTVRIECRYVPVPVTLEPRESVNNQGMLRVDLLDGTDIRAVDRGGKSDPFAVFTLNGQKVYKSQAKKKTLTPAWNENFMVQVPSRVGAEFSLELFDWNQISTAETLGSARIDLSNFEPFEAVERTLDLGHSKGPQGHVRVRLMFQPEIIAKSRKATSTFSTAGRAMTQVTGLPLTAGKGVLHGVTGVAGIFKKGGKEDESHMQASAVPDIPAGQASYPLGEPDALHAENTSAFTHETSASISAEPGTLRVTVLDAKDLSSNDAKPYATLRLGDKEYKTKPMHKTAAPEWNESFNFTAGAFTPKLFVWIHDHKTLGKDKLLGEGEIDIWRHIQPSSLSAAEVSAELRGGGLLRMRLEFDPSAHPGNGSPRAENGRTVSMASPSRFSLRGRRPGTTDSDE</sequence>
<evidence type="ECO:0000256" key="11">
    <source>
        <dbReference type="SAM" id="MobiDB-lite"/>
    </source>
</evidence>
<evidence type="ECO:0000256" key="7">
    <source>
        <dbReference type="ARBA" id="ARBA00022989"/>
    </source>
</evidence>
<feature type="compositionally biased region" description="Polar residues" evidence="11">
    <location>
        <begin position="1415"/>
        <end position="1424"/>
    </location>
</feature>
<evidence type="ECO:0000259" key="13">
    <source>
        <dbReference type="PROSITE" id="PS50004"/>
    </source>
</evidence>
<evidence type="ECO:0000256" key="10">
    <source>
        <dbReference type="ARBA" id="ARBA00023136"/>
    </source>
</evidence>
<feature type="region of interest" description="Disordered" evidence="11">
    <location>
        <begin position="1399"/>
        <end position="1439"/>
    </location>
</feature>
<dbReference type="InterPro" id="IPR037756">
    <property type="entry name" value="C2D_Tricalbin"/>
</dbReference>
<feature type="domain" description="C2" evidence="13">
    <location>
        <begin position="1049"/>
        <end position="1167"/>
    </location>
</feature>
<dbReference type="PROSITE" id="PS50004">
    <property type="entry name" value="C2"/>
    <property type="match status" value="5"/>
</dbReference>
<dbReference type="InterPro" id="IPR037762">
    <property type="entry name" value="C2C_Tricalbin"/>
</dbReference>